<feature type="transmembrane region" description="Helical" evidence="6">
    <location>
        <begin position="353"/>
        <end position="375"/>
    </location>
</feature>
<evidence type="ECO:0000256" key="1">
    <source>
        <dbReference type="ARBA" id="ARBA00004651"/>
    </source>
</evidence>
<feature type="transmembrane region" description="Helical" evidence="6">
    <location>
        <begin position="12"/>
        <end position="31"/>
    </location>
</feature>
<feature type="transmembrane region" description="Helical" evidence="6">
    <location>
        <begin position="43"/>
        <end position="65"/>
    </location>
</feature>
<feature type="transmembrane region" description="Helical" evidence="6">
    <location>
        <begin position="320"/>
        <end position="341"/>
    </location>
</feature>
<feature type="transmembrane region" description="Helical" evidence="6">
    <location>
        <begin position="381"/>
        <end position="401"/>
    </location>
</feature>
<dbReference type="GeneID" id="49610921"/>
<dbReference type="AlphaFoldDB" id="A0AAJ0LEF4"/>
<organism evidence="7 8">
    <name type="scientific">Latilactobacillus curvatus JCM 1096 = DSM 20019</name>
    <dbReference type="NCBI Taxonomy" id="1293592"/>
    <lineage>
        <taxon>Bacteria</taxon>
        <taxon>Bacillati</taxon>
        <taxon>Bacillota</taxon>
        <taxon>Bacilli</taxon>
        <taxon>Lactobacillales</taxon>
        <taxon>Lactobacillaceae</taxon>
        <taxon>Latilactobacillus</taxon>
    </lineage>
</organism>
<dbReference type="RefSeq" id="WP_056966507.1">
    <property type="nucleotide sequence ID" value="NZ_AZDL01000037.1"/>
</dbReference>
<evidence type="ECO:0000256" key="3">
    <source>
        <dbReference type="ARBA" id="ARBA00022692"/>
    </source>
</evidence>
<feature type="transmembrane region" description="Helical" evidence="6">
    <location>
        <begin position="85"/>
        <end position="107"/>
    </location>
</feature>
<feature type="transmembrane region" description="Helical" evidence="6">
    <location>
        <begin position="294"/>
        <end position="314"/>
    </location>
</feature>
<name>A0AAJ0LEF4_LATCU</name>
<evidence type="ECO:0000313" key="8">
    <source>
        <dbReference type="Proteomes" id="UP000050828"/>
    </source>
</evidence>
<evidence type="ECO:0000256" key="2">
    <source>
        <dbReference type="ARBA" id="ARBA00022475"/>
    </source>
</evidence>
<dbReference type="EMBL" id="AZDL01000037">
    <property type="protein sequence ID" value="KRK91996.1"/>
    <property type="molecule type" value="Genomic_DNA"/>
</dbReference>
<comment type="caution">
    <text evidence="7">The sequence shown here is derived from an EMBL/GenBank/DDBJ whole genome shotgun (WGS) entry which is preliminary data.</text>
</comment>
<reference evidence="7 8" key="1">
    <citation type="journal article" date="2015" name="Genome Announc.">
        <title>Expanding the biotechnology potential of lactobacilli through comparative genomics of 213 strains and associated genera.</title>
        <authorList>
            <person name="Sun Z."/>
            <person name="Harris H.M."/>
            <person name="McCann A."/>
            <person name="Guo C."/>
            <person name="Argimon S."/>
            <person name="Zhang W."/>
            <person name="Yang X."/>
            <person name="Jeffery I.B."/>
            <person name="Cooney J.C."/>
            <person name="Kagawa T.F."/>
            <person name="Liu W."/>
            <person name="Song Y."/>
            <person name="Salvetti E."/>
            <person name="Wrobel A."/>
            <person name="Rasinkangas P."/>
            <person name="Parkhill J."/>
            <person name="Rea M.C."/>
            <person name="O'Sullivan O."/>
            <person name="Ritari J."/>
            <person name="Douillard F.P."/>
            <person name="Paul Ross R."/>
            <person name="Yang R."/>
            <person name="Briner A.E."/>
            <person name="Felis G.E."/>
            <person name="de Vos W.M."/>
            <person name="Barrangou R."/>
            <person name="Klaenhammer T.R."/>
            <person name="Caufield P.W."/>
            <person name="Cui Y."/>
            <person name="Zhang H."/>
            <person name="O'Toole P.W."/>
        </authorList>
    </citation>
    <scope>NUCLEOTIDE SEQUENCE [LARGE SCALE GENOMIC DNA]</scope>
    <source>
        <strain evidence="7 8">DSM 20019</strain>
    </source>
</reference>
<keyword evidence="3 6" id="KW-0812">Transmembrane</keyword>
<evidence type="ECO:0000313" key="7">
    <source>
        <dbReference type="EMBL" id="KRK91996.1"/>
    </source>
</evidence>
<accession>A0AAJ0LEF4</accession>
<feature type="transmembrane region" description="Helical" evidence="6">
    <location>
        <begin position="172"/>
        <end position="192"/>
    </location>
</feature>
<evidence type="ECO:0000256" key="4">
    <source>
        <dbReference type="ARBA" id="ARBA00022989"/>
    </source>
</evidence>
<keyword evidence="5 6" id="KW-0472">Membrane</keyword>
<keyword evidence="4 6" id="KW-1133">Transmembrane helix</keyword>
<feature type="transmembrane region" description="Helical" evidence="6">
    <location>
        <begin position="144"/>
        <end position="166"/>
    </location>
</feature>
<evidence type="ECO:0000256" key="6">
    <source>
        <dbReference type="SAM" id="Phobius"/>
    </source>
</evidence>
<dbReference type="PANTHER" id="PTHR30250">
    <property type="entry name" value="PST FAMILY PREDICTED COLANIC ACID TRANSPORTER"/>
    <property type="match status" value="1"/>
</dbReference>
<feature type="transmembrane region" description="Helical" evidence="6">
    <location>
        <begin position="212"/>
        <end position="234"/>
    </location>
</feature>
<dbReference type="Pfam" id="PF01943">
    <property type="entry name" value="Polysacc_synt"/>
    <property type="match status" value="1"/>
</dbReference>
<feature type="transmembrane region" description="Helical" evidence="6">
    <location>
        <begin position="254"/>
        <end position="273"/>
    </location>
</feature>
<dbReference type="GO" id="GO:0005886">
    <property type="term" value="C:plasma membrane"/>
    <property type="evidence" value="ECO:0007669"/>
    <property type="project" value="UniProtKB-SubCell"/>
</dbReference>
<dbReference type="Proteomes" id="UP000050828">
    <property type="component" value="Unassembled WGS sequence"/>
</dbReference>
<proteinExistence type="predicted"/>
<gene>
    <name evidence="7" type="ORF">FC08_GL001005</name>
</gene>
<dbReference type="PANTHER" id="PTHR30250:SF11">
    <property type="entry name" value="O-ANTIGEN TRANSPORTER-RELATED"/>
    <property type="match status" value="1"/>
</dbReference>
<keyword evidence="2" id="KW-1003">Cell membrane</keyword>
<dbReference type="InterPro" id="IPR050833">
    <property type="entry name" value="Poly_Biosynth_Transport"/>
</dbReference>
<comment type="subcellular location">
    <subcellularLocation>
        <location evidence="1">Cell membrane</location>
        <topology evidence="1">Multi-pass membrane protein</topology>
    </subcellularLocation>
</comment>
<feature type="transmembrane region" description="Helical" evidence="6">
    <location>
        <begin position="436"/>
        <end position="454"/>
    </location>
</feature>
<feature type="transmembrane region" description="Helical" evidence="6">
    <location>
        <begin position="113"/>
        <end position="135"/>
    </location>
</feature>
<dbReference type="InterPro" id="IPR002797">
    <property type="entry name" value="Polysacc_synth"/>
</dbReference>
<protein>
    <submittedName>
        <fullName evidence="7">Heteropolysaccharide repeat-containing protein</fullName>
    </submittedName>
</protein>
<sequence length="465" mass="53974">MKAKQFFKNFAYAISSNLVSLLISTIVVFIVPKIISIEQYGFFQLYIFYTSYVGVLHFGWFDGIYLRYGGTEYREINYSKFNSQFVMSFILEIIVALVIWSIALFKGGANNQFILEMCAIAVVLVNMQQMLLYILQGTNRIKEYVIVTVTNRFIYLGGILLCLIFSWTDYRYFVVSDLLGKLVTFGLAIYFCREIVFAKFSGFDFEEMRENIVVGSKLVFANFTSMLIIGIVRYGVQYRWGVKEFGKLSLTMNISNMMMVFVTAISLVLFPVLRRVSSEKYRLIYGHMRTIIMLVLFTGLLIYYPVATGLEIWLPKYKESLIYMGLLFPICIFDGKFELLVNTFMKTLRMEKILLNVNMISLIISILLTILNTFVFKSFSFIMISIVIILGVRSTIGEYYLQSKLNINLTARMIEEWVMVGLFMLISWSVSFPFSMIIYAAVLMIYVLINIRNIKDGYYYIKKIV</sequence>
<evidence type="ECO:0000256" key="5">
    <source>
        <dbReference type="ARBA" id="ARBA00023136"/>
    </source>
</evidence>
<feature type="transmembrane region" description="Helical" evidence="6">
    <location>
        <begin position="413"/>
        <end position="430"/>
    </location>
</feature>